<reference evidence="2" key="2">
    <citation type="submission" date="2020-09" db="EMBL/GenBank/DDBJ databases">
        <authorList>
            <person name="Sun Q."/>
            <person name="Zhou Y."/>
        </authorList>
    </citation>
    <scope>NUCLEOTIDE SEQUENCE</scope>
    <source>
        <strain evidence="2">CGMCC 4.3508</strain>
    </source>
</reference>
<feature type="region of interest" description="Disordered" evidence="1">
    <location>
        <begin position="62"/>
        <end position="82"/>
    </location>
</feature>
<gene>
    <name evidence="2" type="ORF">GCM10011588_66460</name>
</gene>
<evidence type="ECO:0000313" key="2">
    <source>
        <dbReference type="EMBL" id="GGL42439.1"/>
    </source>
</evidence>
<dbReference type="RefSeq" id="WP_062999924.1">
    <property type="nucleotide sequence ID" value="NZ_BMMH01000030.1"/>
</dbReference>
<proteinExistence type="predicted"/>
<dbReference type="Proteomes" id="UP000638263">
    <property type="component" value="Unassembled WGS sequence"/>
</dbReference>
<dbReference type="SUPFAM" id="SSF51971">
    <property type="entry name" value="Nucleotide-binding domain"/>
    <property type="match status" value="1"/>
</dbReference>
<reference evidence="2" key="1">
    <citation type="journal article" date="2014" name="Int. J. Syst. Evol. Microbiol.">
        <title>Complete genome sequence of Corynebacterium casei LMG S-19264T (=DSM 44701T), isolated from a smear-ripened cheese.</title>
        <authorList>
            <consortium name="US DOE Joint Genome Institute (JGI-PGF)"/>
            <person name="Walter F."/>
            <person name="Albersmeier A."/>
            <person name="Kalinowski J."/>
            <person name="Ruckert C."/>
        </authorList>
    </citation>
    <scope>NUCLEOTIDE SEQUENCE</scope>
    <source>
        <strain evidence="2">CGMCC 4.3508</strain>
    </source>
</reference>
<dbReference type="AlphaFoldDB" id="A0A917VZC1"/>
<accession>A0A917VZC1</accession>
<dbReference type="InterPro" id="IPR036188">
    <property type="entry name" value="FAD/NAD-bd_sf"/>
</dbReference>
<evidence type="ECO:0000313" key="3">
    <source>
        <dbReference type="Proteomes" id="UP000638263"/>
    </source>
</evidence>
<name>A0A917VZC1_9NOCA</name>
<dbReference type="EMBL" id="BMMH01000030">
    <property type="protein sequence ID" value="GGL42439.1"/>
    <property type="molecule type" value="Genomic_DNA"/>
</dbReference>
<dbReference type="Gene3D" id="3.50.50.60">
    <property type="entry name" value="FAD/NAD(P)-binding domain"/>
    <property type="match status" value="1"/>
</dbReference>
<protein>
    <submittedName>
        <fullName evidence="2">Uncharacterized protein</fullName>
    </submittedName>
</protein>
<sequence>MTPQNPPFAAARTAAVIGADPAGVTAALGLLDAGFDVALYSDRDQNALRNRTRPGVRAVAVAPHPAGPAGSSRRPGRTSRPTGRIAFDGYIGVTVDSTFETAGRITSFVERGGAFLVESVTPESLGAIAASTDLTLVATGRGRLAGYFPAAADCPVHRGSPRSLKGLYVLTRTTGSDRVEPNPPAAGPRMVH</sequence>
<comment type="caution">
    <text evidence="2">The sequence shown here is derived from an EMBL/GenBank/DDBJ whole genome shotgun (WGS) entry which is preliminary data.</text>
</comment>
<evidence type="ECO:0000256" key="1">
    <source>
        <dbReference type="SAM" id="MobiDB-lite"/>
    </source>
</evidence>
<organism evidence="2 3">
    <name type="scientific">Nocardia jinanensis</name>
    <dbReference type="NCBI Taxonomy" id="382504"/>
    <lineage>
        <taxon>Bacteria</taxon>
        <taxon>Bacillati</taxon>
        <taxon>Actinomycetota</taxon>
        <taxon>Actinomycetes</taxon>
        <taxon>Mycobacteriales</taxon>
        <taxon>Nocardiaceae</taxon>
        <taxon>Nocardia</taxon>
    </lineage>
</organism>
<keyword evidence="3" id="KW-1185">Reference proteome</keyword>